<organism evidence="1 2">
    <name type="scientific">Fulvivirga imtechensis AK7</name>
    <dbReference type="NCBI Taxonomy" id="1237149"/>
    <lineage>
        <taxon>Bacteria</taxon>
        <taxon>Pseudomonadati</taxon>
        <taxon>Bacteroidota</taxon>
        <taxon>Cytophagia</taxon>
        <taxon>Cytophagales</taxon>
        <taxon>Fulvivirgaceae</taxon>
        <taxon>Fulvivirga</taxon>
    </lineage>
</organism>
<gene>
    <name evidence="1" type="ORF">C900_00365</name>
</gene>
<proteinExistence type="predicted"/>
<dbReference type="InterPro" id="IPR016181">
    <property type="entry name" value="Acyl_CoA_acyltransferase"/>
</dbReference>
<dbReference type="EMBL" id="AMZN01000114">
    <property type="protein sequence ID" value="ELR68444.1"/>
    <property type="molecule type" value="Genomic_DNA"/>
</dbReference>
<dbReference type="PANTHER" id="PTHR41368">
    <property type="entry name" value="PROTEIN YGHO"/>
    <property type="match status" value="1"/>
</dbReference>
<dbReference type="STRING" id="1237149.C900_00365"/>
<reference evidence="1 2" key="1">
    <citation type="submission" date="2012-12" db="EMBL/GenBank/DDBJ databases">
        <title>Genome assembly of Fulvivirga imtechensis AK7.</title>
        <authorList>
            <person name="Nupur N."/>
            <person name="Khatri I."/>
            <person name="Kumar R."/>
            <person name="Subramanian S."/>
            <person name="Pinnaka A."/>
        </authorList>
    </citation>
    <scope>NUCLEOTIDE SEQUENCE [LARGE SCALE GENOMIC DNA]</scope>
    <source>
        <strain evidence="1 2">AK7</strain>
    </source>
</reference>
<keyword evidence="2" id="KW-1185">Reference proteome</keyword>
<dbReference type="eggNOG" id="COG0456">
    <property type="taxonomic scope" value="Bacteria"/>
</dbReference>
<dbReference type="PANTHER" id="PTHR41368:SF1">
    <property type="entry name" value="PROTEIN YGHO"/>
    <property type="match status" value="1"/>
</dbReference>
<name>L8JLQ0_9BACT</name>
<dbReference type="InterPro" id="IPR039968">
    <property type="entry name" value="BcerS-like"/>
</dbReference>
<protein>
    <recommendedName>
        <fullName evidence="3">N-acetyltransferase domain-containing protein</fullName>
    </recommendedName>
</protein>
<dbReference type="AlphaFoldDB" id="L8JLQ0"/>
<dbReference type="PATRIC" id="fig|1237149.3.peg.5479"/>
<dbReference type="Gene3D" id="3.40.630.30">
    <property type="match status" value="1"/>
</dbReference>
<accession>L8JLQ0</accession>
<dbReference type="SUPFAM" id="SSF55729">
    <property type="entry name" value="Acyl-CoA N-acyltransferases (Nat)"/>
    <property type="match status" value="1"/>
</dbReference>
<evidence type="ECO:0008006" key="3">
    <source>
        <dbReference type="Google" id="ProtNLM"/>
    </source>
</evidence>
<comment type="caution">
    <text evidence="1">The sequence shown here is derived from an EMBL/GenBank/DDBJ whole genome shotgun (WGS) entry which is preliminary data.</text>
</comment>
<evidence type="ECO:0000313" key="1">
    <source>
        <dbReference type="EMBL" id="ELR68444.1"/>
    </source>
</evidence>
<sequence>MMQVIEVNSKALSKKFIALPVKLYKNEPNWIRPLDKDIDNVFDPDKNKTFRHGECIRWLVIDAKGEPAGRIAAFINKKTVSKDNDQPTGGVGFFECVNDKDAAFLLFDTAKKWLESKGMEAMDGPVNFGERDKWWGLLVDGFHIEPNYCCNYNFPYYQELFEAYGFQVYFKQFTFGRKVRDPFSPRLMEKAEKVMKEPGYTFRHLEIGKLDKYTEDFRIVYNKAWARHKGVAEMSSLQAKNVIRQMKPIIDEKIIWYGYYNDEPVAFYINLPEVNQIFKHVNGKLDLIGKLKFLWHKYTKSCNKMLGLVFGIVPEHQGKGLEGALVMATAQMVQKDYQRYDDLEMNWIGDFNPKMIRVVEQVGGDIVKTHITYRKLFDESKPFKRCPVQ</sequence>
<dbReference type="Proteomes" id="UP000011135">
    <property type="component" value="Unassembled WGS sequence"/>
</dbReference>
<evidence type="ECO:0000313" key="2">
    <source>
        <dbReference type="Proteomes" id="UP000011135"/>
    </source>
</evidence>